<sequence>MSVSRTLLGLLEAEPAHGYTLKQRYDRHFSRVKPLAFGQVYASLARFERDGLAAVAGTEGGEGPERTLYAITSEGVTSLDAWIEEPEPPTTYATSTLFTKVTLALLSGRDAGQVLDKQRVVHLERMRELTRARRRAPAAELLALTHELAHLDADLRWIEEAGDRLDDARVDLKEGIR</sequence>
<feature type="domain" description="Transcription regulator PadR N-terminal" evidence="1">
    <location>
        <begin position="7"/>
        <end position="79"/>
    </location>
</feature>
<gene>
    <name evidence="2" type="ORF">AVDCRST_MAG46-1559</name>
</gene>
<dbReference type="InterPro" id="IPR005149">
    <property type="entry name" value="Tscrpt_reg_PadR_N"/>
</dbReference>
<protein>
    <recommendedName>
        <fullName evidence="1">Transcription regulator PadR N-terminal domain-containing protein</fullName>
    </recommendedName>
</protein>
<name>A0A6J4LJN6_9ACTN</name>
<dbReference type="PANTHER" id="PTHR43252">
    <property type="entry name" value="TRANSCRIPTIONAL REGULATOR YQJI"/>
    <property type="match status" value="1"/>
</dbReference>
<dbReference type="Gene3D" id="1.10.10.10">
    <property type="entry name" value="Winged helix-like DNA-binding domain superfamily/Winged helix DNA-binding domain"/>
    <property type="match status" value="1"/>
</dbReference>
<evidence type="ECO:0000313" key="2">
    <source>
        <dbReference type="EMBL" id="CAA9333589.1"/>
    </source>
</evidence>
<dbReference type="AlphaFoldDB" id="A0A6J4LJN6"/>
<organism evidence="2">
    <name type="scientific">uncultured Nocardioidaceae bacterium</name>
    <dbReference type="NCBI Taxonomy" id="253824"/>
    <lineage>
        <taxon>Bacteria</taxon>
        <taxon>Bacillati</taxon>
        <taxon>Actinomycetota</taxon>
        <taxon>Actinomycetes</taxon>
        <taxon>Propionibacteriales</taxon>
        <taxon>Nocardioidaceae</taxon>
        <taxon>environmental samples</taxon>
    </lineage>
</organism>
<dbReference type="InterPro" id="IPR036390">
    <property type="entry name" value="WH_DNA-bd_sf"/>
</dbReference>
<dbReference type="PANTHER" id="PTHR43252:SF6">
    <property type="entry name" value="NEGATIVE TRANSCRIPTION REGULATOR PADR"/>
    <property type="match status" value="1"/>
</dbReference>
<dbReference type="SUPFAM" id="SSF46785">
    <property type="entry name" value="Winged helix' DNA-binding domain"/>
    <property type="match status" value="1"/>
</dbReference>
<dbReference type="Pfam" id="PF03551">
    <property type="entry name" value="PadR"/>
    <property type="match status" value="1"/>
</dbReference>
<proteinExistence type="predicted"/>
<evidence type="ECO:0000259" key="1">
    <source>
        <dbReference type="Pfam" id="PF03551"/>
    </source>
</evidence>
<reference evidence="2" key="1">
    <citation type="submission" date="2020-02" db="EMBL/GenBank/DDBJ databases">
        <authorList>
            <person name="Meier V. D."/>
        </authorList>
    </citation>
    <scope>NUCLEOTIDE SEQUENCE</scope>
    <source>
        <strain evidence="2">AVDCRST_MAG46</strain>
    </source>
</reference>
<dbReference type="InterPro" id="IPR036388">
    <property type="entry name" value="WH-like_DNA-bd_sf"/>
</dbReference>
<accession>A0A6J4LJN6</accession>
<dbReference type="EMBL" id="CADCUD010000099">
    <property type="protein sequence ID" value="CAA9333589.1"/>
    <property type="molecule type" value="Genomic_DNA"/>
</dbReference>